<proteinExistence type="predicted"/>
<dbReference type="EMBL" id="JAAMPC010000007">
    <property type="protein sequence ID" value="KAG2304687.1"/>
    <property type="molecule type" value="Genomic_DNA"/>
</dbReference>
<evidence type="ECO:0000313" key="3">
    <source>
        <dbReference type="Proteomes" id="UP000886595"/>
    </source>
</evidence>
<dbReference type="AlphaFoldDB" id="A0A8X7SE53"/>
<dbReference type="Proteomes" id="UP000886595">
    <property type="component" value="Unassembled WGS sequence"/>
</dbReference>
<accession>A0A8X7SE53</accession>
<protein>
    <submittedName>
        <fullName evidence="2">Uncharacterized protein</fullName>
    </submittedName>
</protein>
<feature type="region of interest" description="Disordered" evidence="1">
    <location>
        <begin position="167"/>
        <end position="186"/>
    </location>
</feature>
<comment type="caution">
    <text evidence="2">The sequence shown here is derived from an EMBL/GenBank/DDBJ whole genome shotgun (WGS) entry which is preliminary data.</text>
</comment>
<evidence type="ECO:0000256" key="1">
    <source>
        <dbReference type="SAM" id="MobiDB-lite"/>
    </source>
</evidence>
<sequence>MAPPKKKNQKPKAKVAVVHNRHAGCLTLAENPMAPKRNPKVKEKVVHEADLIPQSTLNKHKIDTKAFKIHKESHMWNEVLISKDTNDVLAGINGLTDSMSDQICEAVNKITAQECATDCYSLEEILDRLAEEFGEEATKKTYQLFFSSKTGHLAYVQMSSIRAAQRKEEQKEVGEEEKNEELTVKKEEIALENENLAEQKLVGEEEKNEELFLENENLAEQKEEQASEQSSEQKEKQAAQPRLLALSQQVNTLTDAFESQQKLFDEVISPQPAIATEVDLNSFGIGILKRIGSLGKDLDTELKSGIEDIFTQPSSKTVEQTVRRGSSLSPPYPVLEISEGMMPRVLEADAHVFNSYHLA</sequence>
<feature type="compositionally biased region" description="Basic and acidic residues" evidence="1">
    <location>
        <begin position="219"/>
        <end position="237"/>
    </location>
</feature>
<name>A0A8X7SE53_BRACI</name>
<organism evidence="2 3">
    <name type="scientific">Brassica carinata</name>
    <name type="common">Ethiopian mustard</name>
    <name type="synonym">Abyssinian cabbage</name>
    <dbReference type="NCBI Taxonomy" id="52824"/>
    <lineage>
        <taxon>Eukaryota</taxon>
        <taxon>Viridiplantae</taxon>
        <taxon>Streptophyta</taxon>
        <taxon>Embryophyta</taxon>
        <taxon>Tracheophyta</taxon>
        <taxon>Spermatophyta</taxon>
        <taxon>Magnoliopsida</taxon>
        <taxon>eudicotyledons</taxon>
        <taxon>Gunneridae</taxon>
        <taxon>Pentapetalae</taxon>
        <taxon>rosids</taxon>
        <taxon>malvids</taxon>
        <taxon>Brassicales</taxon>
        <taxon>Brassicaceae</taxon>
        <taxon>Brassiceae</taxon>
        <taxon>Brassica</taxon>
    </lineage>
</organism>
<gene>
    <name evidence="2" type="ORF">Bca52824_033338</name>
</gene>
<evidence type="ECO:0000313" key="2">
    <source>
        <dbReference type="EMBL" id="KAG2304687.1"/>
    </source>
</evidence>
<feature type="region of interest" description="Disordered" evidence="1">
    <location>
        <begin position="219"/>
        <end position="241"/>
    </location>
</feature>
<reference evidence="2 3" key="1">
    <citation type="submission" date="2020-02" db="EMBL/GenBank/DDBJ databases">
        <authorList>
            <person name="Ma Q."/>
            <person name="Huang Y."/>
            <person name="Song X."/>
            <person name="Pei D."/>
        </authorList>
    </citation>
    <scope>NUCLEOTIDE SEQUENCE [LARGE SCALE GENOMIC DNA]</scope>
    <source>
        <strain evidence="2">Sxm20200214</strain>
        <tissue evidence="2">Leaf</tissue>
    </source>
</reference>
<keyword evidence="3" id="KW-1185">Reference proteome</keyword>